<dbReference type="AlphaFoldDB" id="A0A437MC90"/>
<dbReference type="Proteomes" id="UP000282957">
    <property type="component" value="Unassembled WGS sequence"/>
</dbReference>
<evidence type="ECO:0000313" key="2">
    <source>
        <dbReference type="Proteomes" id="UP000282957"/>
    </source>
</evidence>
<dbReference type="RefSeq" id="WP_127788736.1">
    <property type="nucleotide sequence ID" value="NZ_SACL01000006.1"/>
</dbReference>
<name>A0A437MC90_9PROT</name>
<gene>
    <name evidence="1" type="ORF">EOD42_16825</name>
</gene>
<reference evidence="1 2" key="1">
    <citation type="submission" date="2019-01" db="EMBL/GenBank/DDBJ databases">
        <authorList>
            <person name="Chen W.-M."/>
        </authorList>
    </citation>
    <scope>NUCLEOTIDE SEQUENCE [LARGE SCALE GENOMIC DNA]</scope>
    <source>
        <strain evidence="1 2">CCP-6</strain>
    </source>
</reference>
<dbReference type="EMBL" id="SACL01000006">
    <property type="protein sequence ID" value="RVT95248.1"/>
    <property type="molecule type" value="Genomic_DNA"/>
</dbReference>
<evidence type="ECO:0000313" key="1">
    <source>
        <dbReference type="EMBL" id="RVT95248.1"/>
    </source>
</evidence>
<protein>
    <submittedName>
        <fullName evidence="1">Uncharacterized protein</fullName>
    </submittedName>
</protein>
<comment type="caution">
    <text evidence="1">The sequence shown here is derived from an EMBL/GenBank/DDBJ whole genome shotgun (WGS) entry which is preliminary data.</text>
</comment>
<organism evidence="1 2">
    <name type="scientific">Rhodovarius crocodyli</name>
    <dbReference type="NCBI Taxonomy" id="1979269"/>
    <lineage>
        <taxon>Bacteria</taxon>
        <taxon>Pseudomonadati</taxon>
        <taxon>Pseudomonadota</taxon>
        <taxon>Alphaproteobacteria</taxon>
        <taxon>Acetobacterales</taxon>
        <taxon>Roseomonadaceae</taxon>
        <taxon>Rhodovarius</taxon>
    </lineage>
</organism>
<keyword evidence="2" id="KW-1185">Reference proteome</keyword>
<dbReference type="OrthoDB" id="7507358at2"/>
<accession>A0A437MC90</accession>
<proteinExistence type="predicted"/>
<sequence length="121" mass="13088">MNLHSIVYGAIGTVNPHVLATLQASQGYTTLPDGTQVPNYDAPQNVMVQVQALSFADLKQIEGLNITGDARAIYLAGDWRGVVRPGQNGGDLITIGTDRFLVAQTLEQWPDWTKLVAVLQV</sequence>